<comment type="similarity">
    <text evidence="1">Belongs to the short-chain dehydrogenases/reductases (SDR) family.</text>
</comment>
<dbReference type="PRINTS" id="PR00081">
    <property type="entry name" value="GDHRDH"/>
</dbReference>
<organism evidence="2 3">
    <name type="scientific">Amycolatopsis pithecellobii</name>
    <dbReference type="NCBI Taxonomy" id="664692"/>
    <lineage>
        <taxon>Bacteria</taxon>
        <taxon>Bacillati</taxon>
        <taxon>Actinomycetota</taxon>
        <taxon>Actinomycetes</taxon>
        <taxon>Pseudonocardiales</taxon>
        <taxon>Pseudonocardiaceae</taxon>
        <taxon>Amycolatopsis</taxon>
    </lineage>
</organism>
<gene>
    <name evidence="2" type="ORF">GKO32_12245</name>
</gene>
<name>A0A6N7Z3Q7_9PSEU</name>
<evidence type="ECO:0000313" key="3">
    <source>
        <dbReference type="Proteomes" id="UP000440096"/>
    </source>
</evidence>
<dbReference type="RefSeq" id="WP_154756961.1">
    <property type="nucleotide sequence ID" value="NZ_WMBA01000014.1"/>
</dbReference>
<dbReference type="OrthoDB" id="9803333at2"/>
<dbReference type="InterPro" id="IPR036291">
    <property type="entry name" value="NAD(P)-bd_dom_sf"/>
</dbReference>
<sequence length="281" mass="29853">MRTGTSERPDLPVAVVIGAGGMGMSIARRLGNHYRVLLVDLNAERVAERAAAMRDDGYDARSHQCDITDSASVDRLAETVAETGPCRAVAHVAAMSPSMGSWREILTLNLIGAAYVERALLPRAQPATAAVFVSSVAAHLIGDPGAEAMAVLDDPLAPGFLEALENLVAEHTPAMAYSLAKLALNRMCERRAWAWGQRGARIVSMSPGMIATPMGALEFTGEGRDSKLKLLERTPLGREGTMVETADAIEFLVSSRASFITGTDLLVDGGVRAAIRPSRET</sequence>
<dbReference type="CDD" id="cd05233">
    <property type="entry name" value="SDR_c"/>
    <property type="match status" value="1"/>
</dbReference>
<dbReference type="EMBL" id="WMBA01000014">
    <property type="protein sequence ID" value="MTD54744.1"/>
    <property type="molecule type" value="Genomic_DNA"/>
</dbReference>
<dbReference type="SUPFAM" id="SSF51735">
    <property type="entry name" value="NAD(P)-binding Rossmann-fold domains"/>
    <property type="match status" value="1"/>
</dbReference>
<protein>
    <submittedName>
        <fullName evidence="2">SDR family oxidoreductase</fullName>
    </submittedName>
</protein>
<evidence type="ECO:0000256" key="1">
    <source>
        <dbReference type="ARBA" id="ARBA00006484"/>
    </source>
</evidence>
<dbReference type="Pfam" id="PF00106">
    <property type="entry name" value="adh_short"/>
    <property type="match status" value="1"/>
</dbReference>
<evidence type="ECO:0000313" key="2">
    <source>
        <dbReference type="EMBL" id="MTD54744.1"/>
    </source>
</evidence>
<dbReference type="Gene3D" id="3.40.50.720">
    <property type="entry name" value="NAD(P)-binding Rossmann-like Domain"/>
    <property type="match status" value="1"/>
</dbReference>
<dbReference type="AlphaFoldDB" id="A0A6N7Z3Q7"/>
<dbReference type="InterPro" id="IPR002347">
    <property type="entry name" value="SDR_fam"/>
</dbReference>
<keyword evidence="3" id="KW-1185">Reference proteome</keyword>
<proteinExistence type="inferred from homology"/>
<dbReference type="GO" id="GO:0016616">
    <property type="term" value="F:oxidoreductase activity, acting on the CH-OH group of donors, NAD or NADP as acceptor"/>
    <property type="evidence" value="ECO:0007669"/>
    <property type="project" value="TreeGrafter"/>
</dbReference>
<dbReference type="PANTHER" id="PTHR42760">
    <property type="entry name" value="SHORT-CHAIN DEHYDROGENASES/REDUCTASES FAMILY MEMBER"/>
    <property type="match status" value="1"/>
</dbReference>
<reference evidence="2 3" key="1">
    <citation type="submission" date="2019-11" db="EMBL/GenBank/DDBJ databases">
        <title>Draft genome of Amycolatopsis RM579.</title>
        <authorList>
            <person name="Duangmal K."/>
            <person name="Mingma R."/>
        </authorList>
    </citation>
    <scope>NUCLEOTIDE SEQUENCE [LARGE SCALE GENOMIC DNA]</scope>
    <source>
        <strain evidence="2 3">RM579</strain>
    </source>
</reference>
<dbReference type="Pfam" id="PF13561">
    <property type="entry name" value="adh_short_C2"/>
    <property type="match status" value="1"/>
</dbReference>
<accession>A0A6N7Z3Q7</accession>
<dbReference type="Proteomes" id="UP000440096">
    <property type="component" value="Unassembled WGS sequence"/>
</dbReference>
<comment type="caution">
    <text evidence="2">The sequence shown here is derived from an EMBL/GenBank/DDBJ whole genome shotgun (WGS) entry which is preliminary data.</text>
</comment>